<dbReference type="EMBL" id="VXIS01000018">
    <property type="protein sequence ID" value="KAA8912982.1"/>
    <property type="molecule type" value="Genomic_DNA"/>
</dbReference>
<dbReference type="AlphaFoldDB" id="A0A5J5F880"/>
<evidence type="ECO:0000313" key="3">
    <source>
        <dbReference type="Proteomes" id="UP000326924"/>
    </source>
</evidence>
<dbReference type="Proteomes" id="UP000326924">
    <property type="component" value="Unassembled WGS sequence"/>
</dbReference>
<organism evidence="2 3">
    <name type="scientific">Sphaerosporella brunnea</name>
    <dbReference type="NCBI Taxonomy" id="1250544"/>
    <lineage>
        <taxon>Eukaryota</taxon>
        <taxon>Fungi</taxon>
        <taxon>Dikarya</taxon>
        <taxon>Ascomycota</taxon>
        <taxon>Pezizomycotina</taxon>
        <taxon>Pezizomycetes</taxon>
        <taxon>Pezizales</taxon>
        <taxon>Pyronemataceae</taxon>
        <taxon>Sphaerosporella</taxon>
    </lineage>
</organism>
<evidence type="ECO:0000256" key="1">
    <source>
        <dbReference type="SAM" id="MobiDB-lite"/>
    </source>
</evidence>
<feature type="region of interest" description="Disordered" evidence="1">
    <location>
        <begin position="185"/>
        <end position="204"/>
    </location>
</feature>
<name>A0A5J5F880_9PEZI</name>
<protein>
    <submittedName>
        <fullName evidence="2">Uncharacterized protein</fullName>
    </submittedName>
</protein>
<accession>A0A5J5F880</accession>
<feature type="compositionally biased region" description="Low complexity" evidence="1">
    <location>
        <begin position="79"/>
        <end position="96"/>
    </location>
</feature>
<feature type="compositionally biased region" description="Polar residues" evidence="1">
    <location>
        <begin position="97"/>
        <end position="106"/>
    </location>
</feature>
<keyword evidence="3" id="KW-1185">Reference proteome</keyword>
<reference evidence="2 3" key="1">
    <citation type="submission" date="2019-09" db="EMBL/GenBank/DDBJ databases">
        <title>Draft genome of the ectomycorrhizal ascomycete Sphaerosporella brunnea.</title>
        <authorList>
            <consortium name="DOE Joint Genome Institute"/>
            <person name="Benucci G.M."/>
            <person name="Marozzi G."/>
            <person name="Antonielli L."/>
            <person name="Sanchez S."/>
            <person name="Marco P."/>
            <person name="Wang X."/>
            <person name="Falini L.B."/>
            <person name="Barry K."/>
            <person name="Haridas S."/>
            <person name="Lipzen A."/>
            <person name="Labutti K."/>
            <person name="Grigoriev I.V."/>
            <person name="Murat C."/>
            <person name="Martin F."/>
            <person name="Albertini E."/>
            <person name="Donnini D."/>
            <person name="Bonito G."/>
        </authorList>
    </citation>
    <scope>NUCLEOTIDE SEQUENCE [LARGE SCALE GENOMIC DNA]</scope>
    <source>
        <strain evidence="2 3">Sb_GMNB300</strain>
    </source>
</reference>
<gene>
    <name evidence="2" type="ORF">FN846DRAFT_202096</name>
</gene>
<dbReference type="InParanoid" id="A0A5J5F880"/>
<comment type="caution">
    <text evidence="2">The sequence shown here is derived from an EMBL/GenBank/DDBJ whole genome shotgun (WGS) entry which is preliminary data.</text>
</comment>
<proteinExistence type="predicted"/>
<evidence type="ECO:0000313" key="2">
    <source>
        <dbReference type="EMBL" id="KAA8912982.1"/>
    </source>
</evidence>
<sequence>MHASTQAGNFCNFWDCTCFSRPPPPAWVGETGRRVDFPKAPQRHAIRAKRKLHSRGIYSIHSTIDTHSTTQRIRDCRPAESCSSSSSSAASPSSSPMATANNSKQTHAPPPARCGGRSKRSSLASRSLTGDPPSPPRLADADRPELVRPRAPALSFLGGGKCRYATACMSSGREHPGIHAELAMPRGKGSKAPRTSSPHQTCGPVHGRVQTVMWAAVCPRSPNPDRCTARVCRVSCACSLPQHGSHGVPGTAPSDVHSVTAYPVMDIDWRTCWLAHAHANRVTASEPAKPTQRIASHCPCIVHAH</sequence>
<feature type="region of interest" description="Disordered" evidence="1">
    <location>
        <begin position="63"/>
        <end position="146"/>
    </location>
</feature>